<name>A0A9W8I939_9FUNG</name>
<evidence type="ECO:0000256" key="4">
    <source>
        <dbReference type="SAM" id="MobiDB-lite"/>
    </source>
</evidence>
<accession>A0A9W8I939</accession>
<evidence type="ECO:0000259" key="5">
    <source>
        <dbReference type="PROSITE" id="PS50102"/>
    </source>
</evidence>
<evidence type="ECO:0000313" key="7">
    <source>
        <dbReference type="Proteomes" id="UP001139887"/>
    </source>
</evidence>
<feature type="region of interest" description="Disordered" evidence="4">
    <location>
        <begin position="67"/>
        <end position="94"/>
    </location>
</feature>
<dbReference type="GO" id="GO:0006417">
    <property type="term" value="P:regulation of translation"/>
    <property type="evidence" value="ECO:0007669"/>
    <property type="project" value="TreeGrafter"/>
</dbReference>
<dbReference type="GO" id="GO:0003729">
    <property type="term" value="F:mRNA binding"/>
    <property type="evidence" value="ECO:0007669"/>
    <property type="project" value="TreeGrafter"/>
</dbReference>
<keyword evidence="7" id="KW-1185">Reference proteome</keyword>
<dbReference type="EMBL" id="JANBUW010000787">
    <property type="protein sequence ID" value="KAJ2845486.1"/>
    <property type="molecule type" value="Genomic_DNA"/>
</dbReference>
<protein>
    <recommendedName>
        <fullName evidence="5">RRM domain-containing protein</fullName>
    </recommendedName>
</protein>
<dbReference type="PANTHER" id="PTHR48032:SF6">
    <property type="entry name" value="RNA-BINDING (RRM_RBD_RNP MOTIFS) FAMILY PROTEIN"/>
    <property type="match status" value="1"/>
</dbReference>
<feature type="non-terminal residue" evidence="6">
    <location>
        <position position="1"/>
    </location>
</feature>
<dbReference type="CDD" id="cd12325">
    <property type="entry name" value="RRM1_hnRNPA_hnRNPD_like"/>
    <property type="match status" value="1"/>
</dbReference>
<sequence>KLFVGGLSWETDETRLHAYFSQYGQVIECSIQRDAATNCPRGFGFVTFSSVDSVNAVLKEPTHMLDGKQIDPKNAIPRENQPARTTPYANNPATEKFADPVKEMKGEKIFVGGLPPSATDADLNSAFISFGNIVETKLVMDPKTGRSRGYGFLEFDSEDAALNAVKAGNSPDGIYIHGKCVDVRPAVRQKRNPMMGMVGAPNMYGMVGMPNYGMVGMPNYGMMGMPGYNMMGMMGMPGYYGADGSAAEGSDPAAAAAYYAQMGFYNQDGQSAADPSASGAPSDQPAPGSSDQQSGSRSTGRRHHHHDDRGHRSSRRHDRSSDSRSSRNRSDRGGGSRSSRHPRDREGPVRNSHGSSSRIRGHHPY</sequence>
<dbReference type="PANTHER" id="PTHR48032">
    <property type="entry name" value="RNA-BINDING PROTEIN MUSASHI HOMOLOG RBP6"/>
    <property type="match status" value="1"/>
</dbReference>
<feature type="compositionally biased region" description="Basic and acidic residues" evidence="4">
    <location>
        <begin position="319"/>
        <end position="334"/>
    </location>
</feature>
<dbReference type="Proteomes" id="UP001139887">
    <property type="component" value="Unassembled WGS sequence"/>
</dbReference>
<organism evidence="6 7">
    <name type="scientific">Coemansia brasiliensis</name>
    <dbReference type="NCBI Taxonomy" id="2650707"/>
    <lineage>
        <taxon>Eukaryota</taxon>
        <taxon>Fungi</taxon>
        <taxon>Fungi incertae sedis</taxon>
        <taxon>Zoopagomycota</taxon>
        <taxon>Kickxellomycotina</taxon>
        <taxon>Kickxellomycetes</taxon>
        <taxon>Kickxellales</taxon>
        <taxon>Kickxellaceae</taxon>
        <taxon>Coemansia</taxon>
    </lineage>
</organism>
<dbReference type="Gene3D" id="3.30.70.330">
    <property type="match status" value="2"/>
</dbReference>
<dbReference type="SMART" id="SM00360">
    <property type="entry name" value="RRM"/>
    <property type="match status" value="2"/>
</dbReference>
<keyword evidence="1" id="KW-0677">Repeat</keyword>
<evidence type="ECO:0000256" key="1">
    <source>
        <dbReference type="ARBA" id="ARBA00022737"/>
    </source>
</evidence>
<reference evidence="6" key="1">
    <citation type="submission" date="2022-07" db="EMBL/GenBank/DDBJ databases">
        <title>Phylogenomic reconstructions and comparative analyses of Kickxellomycotina fungi.</title>
        <authorList>
            <person name="Reynolds N.K."/>
            <person name="Stajich J.E."/>
            <person name="Barry K."/>
            <person name="Grigoriev I.V."/>
            <person name="Crous P."/>
            <person name="Smith M.E."/>
        </authorList>
    </citation>
    <scope>NUCLEOTIDE SEQUENCE</scope>
    <source>
        <strain evidence="6">NRRL 1566</strain>
    </source>
</reference>
<dbReference type="InterPro" id="IPR035979">
    <property type="entry name" value="RBD_domain_sf"/>
</dbReference>
<proteinExistence type="predicted"/>
<feature type="domain" description="RRM" evidence="5">
    <location>
        <begin position="107"/>
        <end position="188"/>
    </location>
</feature>
<evidence type="ECO:0000256" key="3">
    <source>
        <dbReference type="PROSITE-ProRule" id="PRU00176"/>
    </source>
</evidence>
<evidence type="ECO:0000256" key="2">
    <source>
        <dbReference type="ARBA" id="ARBA00022884"/>
    </source>
</evidence>
<dbReference type="OrthoDB" id="1875751at2759"/>
<feature type="compositionally biased region" description="Low complexity" evidence="4">
    <location>
        <begin position="269"/>
        <end position="298"/>
    </location>
</feature>
<evidence type="ECO:0000313" key="6">
    <source>
        <dbReference type="EMBL" id="KAJ2845486.1"/>
    </source>
</evidence>
<feature type="compositionally biased region" description="Polar residues" evidence="4">
    <location>
        <begin position="82"/>
        <end position="93"/>
    </location>
</feature>
<dbReference type="InterPro" id="IPR012677">
    <property type="entry name" value="Nucleotide-bd_a/b_plait_sf"/>
</dbReference>
<comment type="caution">
    <text evidence="6">The sequence shown here is derived from an EMBL/GenBank/DDBJ whole genome shotgun (WGS) entry which is preliminary data.</text>
</comment>
<dbReference type="PROSITE" id="PS50102">
    <property type="entry name" value="RRM"/>
    <property type="match status" value="2"/>
</dbReference>
<dbReference type="SUPFAM" id="SSF54928">
    <property type="entry name" value="RNA-binding domain, RBD"/>
    <property type="match status" value="2"/>
</dbReference>
<feature type="domain" description="RRM" evidence="5">
    <location>
        <begin position="1"/>
        <end position="90"/>
    </location>
</feature>
<keyword evidence="2 3" id="KW-0694">RNA-binding</keyword>
<gene>
    <name evidence="6" type="ORF">IWW36_004764</name>
</gene>
<feature type="compositionally biased region" description="Basic residues" evidence="4">
    <location>
        <begin position="299"/>
        <end position="318"/>
    </location>
</feature>
<feature type="region of interest" description="Disordered" evidence="4">
    <location>
        <begin position="269"/>
        <end position="365"/>
    </location>
</feature>
<dbReference type="Pfam" id="PF00076">
    <property type="entry name" value="RRM_1"/>
    <property type="match status" value="2"/>
</dbReference>
<dbReference type="AlphaFoldDB" id="A0A9W8I939"/>
<dbReference type="InterPro" id="IPR000504">
    <property type="entry name" value="RRM_dom"/>
</dbReference>